<accession>A0A2I0HMX0</accession>
<protein>
    <submittedName>
        <fullName evidence="1">Uncharacterized protein</fullName>
    </submittedName>
</protein>
<organism evidence="1 2">
    <name type="scientific">Punica granatum</name>
    <name type="common">Pomegranate</name>
    <dbReference type="NCBI Taxonomy" id="22663"/>
    <lineage>
        <taxon>Eukaryota</taxon>
        <taxon>Viridiplantae</taxon>
        <taxon>Streptophyta</taxon>
        <taxon>Embryophyta</taxon>
        <taxon>Tracheophyta</taxon>
        <taxon>Spermatophyta</taxon>
        <taxon>Magnoliopsida</taxon>
        <taxon>eudicotyledons</taxon>
        <taxon>Gunneridae</taxon>
        <taxon>Pentapetalae</taxon>
        <taxon>rosids</taxon>
        <taxon>malvids</taxon>
        <taxon>Myrtales</taxon>
        <taxon>Lythraceae</taxon>
        <taxon>Punica</taxon>
    </lineage>
</organism>
<dbReference type="SUPFAM" id="SSF48403">
    <property type="entry name" value="Ankyrin repeat"/>
    <property type="match status" value="1"/>
</dbReference>
<dbReference type="OrthoDB" id="674805at2759"/>
<gene>
    <name evidence="1" type="ORF">CRG98_046546</name>
</gene>
<keyword evidence="2" id="KW-1185">Reference proteome</keyword>
<dbReference type="PANTHER" id="PTHR24128:SF24">
    <property type="entry name" value="ANKYRIN REPEAT PROTEIN"/>
    <property type="match status" value="1"/>
</dbReference>
<dbReference type="PROSITE" id="PS50297">
    <property type="entry name" value="ANK_REP_REGION"/>
    <property type="match status" value="1"/>
</dbReference>
<proteinExistence type="predicted"/>
<name>A0A2I0HMX0_PUNGR</name>
<dbReference type="Pfam" id="PF12796">
    <property type="entry name" value="Ank_2"/>
    <property type="match status" value="1"/>
</dbReference>
<dbReference type="GeneID" id="116194922"/>
<comment type="caution">
    <text evidence="1">The sequence shown here is derived from an EMBL/GenBank/DDBJ whole genome shotgun (WGS) entry which is preliminary data.</text>
</comment>
<evidence type="ECO:0000313" key="1">
    <source>
        <dbReference type="EMBL" id="PKI33065.1"/>
    </source>
</evidence>
<evidence type="ECO:0000313" key="2">
    <source>
        <dbReference type="Proteomes" id="UP000233551"/>
    </source>
</evidence>
<dbReference type="PROSITE" id="PS50088">
    <property type="entry name" value="ANK_REPEAT"/>
    <property type="match status" value="1"/>
</dbReference>
<dbReference type="InterPro" id="IPR036770">
    <property type="entry name" value="Ankyrin_rpt-contain_sf"/>
</dbReference>
<dbReference type="STRING" id="22663.A0A2I0HMX0"/>
<dbReference type="PANTHER" id="PTHR24128">
    <property type="entry name" value="HOMEOBOX PROTEIN WARIAI"/>
    <property type="match status" value="1"/>
</dbReference>
<sequence length="482" mass="54078">MSDRLHNAAKIGDIDMLYELLRENPHILDSTEDVPFADTPLHIAASSGDNERRGSSHERAKFAVDVAILKPSFAMKLNPDGVTPMHLALLNGQWKTVRALMRLDTELIRVKGKGGKTPLPIAAEIGPPQLLAELLFYCPSSIEDVTSQWQTVMHIAVEANNFESFEVLLGWILRIDRENILYWKDMDGNTVLHVATRTNHIQVETRLLRHIDDAIKNFRGETALEMHDKENGPHHNAEVGRVLRAARSGNPLFPLFWKEWSLAGRNLRLAEYLRHDLSEIELWKRRIKRTLDNMGVRFAESQELVIVVAILVATATYQGILSPPGGFWQDSTDTGTATSVASDSTPAPHLAGQMVMNGKLLFKYIGLNSYAFSTSVCLIIACMPADVLFSGYLMITMTILLYTYLFALSSTLPPNHIMLKLWMHMVIVKASFLGPLIVIARIWIMAARKFMTFKLDAAEIGHKGQVVEYNEDENARSNQHGS</sequence>
<dbReference type="AlphaFoldDB" id="A0A2I0HMX0"/>
<dbReference type="SMART" id="SM00248">
    <property type="entry name" value="ANK"/>
    <property type="match status" value="5"/>
</dbReference>
<dbReference type="Pfam" id="PF13962">
    <property type="entry name" value="PGG"/>
    <property type="match status" value="1"/>
</dbReference>
<dbReference type="Proteomes" id="UP000233551">
    <property type="component" value="Unassembled WGS sequence"/>
</dbReference>
<dbReference type="InterPro" id="IPR002110">
    <property type="entry name" value="Ankyrin_rpt"/>
</dbReference>
<dbReference type="EMBL" id="PGOL01007086">
    <property type="protein sequence ID" value="PKI33065.1"/>
    <property type="molecule type" value="Genomic_DNA"/>
</dbReference>
<dbReference type="Gene3D" id="1.25.40.20">
    <property type="entry name" value="Ankyrin repeat-containing domain"/>
    <property type="match status" value="1"/>
</dbReference>
<reference evidence="1 2" key="1">
    <citation type="submission" date="2017-11" db="EMBL/GenBank/DDBJ databases">
        <title>De-novo sequencing of pomegranate (Punica granatum L.) genome.</title>
        <authorList>
            <person name="Akparov Z."/>
            <person name="Amiraslanov A."/>
            <person name="Hajiyeva S."/>
            <person name="Abbasov M."/>
            <person name="Kaur K."/>
            <person name="Hamwieh A."/>
            <person name="Solovyev V."/>
            <person name="Salamov A."/>
            <person name="Braich B."/>
            <person name="Kosarev P."/>
            <person name="Mahmoud A."/>
            <person name="Hajiyev E."/>
            <person name="Babayeva S."/>
            <person name="Izzatullayeva V."/>
            <person name="Mammadov A."/>
            <person name="Mammadov A."/>
            <person name="Sharifova S."/>
            <person name="Ojaghi J."/>
            <person name="Eynullazada K."/>
            <person name="Bayramov B."/>
            <person name="Abdulazimova A."/>
            <person name="Shahmuradov I."/>
        </authorList>
    </citation>
    <scope>NUCLEOTIDE SEQUENCE [LARGE SCALE GENOMIC DNA]</scope>
    <source>
        <strain evidence="2">cv. AG2017</strain>
        <tissue evidence="1">Leaf</tissue>
    </source>
</reference>
<dbReference type="InterPro" id="IPR026961">
    <property type="entry name" value="PGG_dom"/>
</dbReference>